<name>A0ACB8B0S9_9AGAM</name>
<comment type="caution">
    <text evidence="1">The sequence shown here is derived from an EMBL/GenBank/DDBJ whole genome shotgun (WGS) entry which is preliminary data.</text>
</comment>
<evidence type="ECO:0000313" key="2">
    <source>
        <dbReference type="Proteomes" id="UP000790709"/>
    </source>
</evidence>
<keyword evidence="2" id="KW-1185">Reference proteome</keyword>
<feature type="non-terminal residue" evidence="1">
    <location>
        <position position="377"/>
    </location>
</feature>
<evidence type="ECO:0000313" key="1">
    <source>
        <dbReference type="EMBL" id="KAH7918796.1"/>
    </source>
</evidence>
<dbReference type="EMBL" id="MU266733">
    <property type="protein sequence ID" value="KAH7918796.1"/>
    <property type="molecule type" value="Genomic_DNA"/>
</dbReference>
<sequence>MQRYTRGGNTTGSDPPTLTPTPSNPVRSDGRTSRSSNIHTEIDHSCNEVQDTETGRRYLEKTLISQVGVDFTIEHVVSCLHHITQLKNISLPATTAIRAIAYILEEHAVTTAYSLIADKVSNMVIQSIADHVAKNLQVSMDNASSTFDDIHSRLETISTQIDKSTSAIHHNPPPINSTTPNAAFLYRDALLGSNCTSDMLPMLDQQRARTEAKSRQILLDPIPNNSVITAETTHAELVKKLKDALSEAYINDITCDLKPAIKSVTRIRNGGIILELDSAPSVAWLKSSDVRNHFIQAMNAAVSFRDRTYSILVPFLPIRVNPELEATHRAIEEENSIEMGVIVNMRWIKPSNRRNPQQQYAHAMLVLSDPAAANHLL</sequence>
<protein>
    <submittedName>
        <fullName evidence="1">Uncharacterized protein</fullName>
    </submittedName>
</protein>
<reference evidence="1" key="1">
    <citation type="journal article" date="2021" name="New Phytol.">
        <title>Evolutionary innovations through gain and loss of genes in the ectomycorrhizal Boletales.</title>
        <authorList>
            <person name="Wu G."/>
            <person name="Miyauchi S."/>
            <person name="Morin E."/>
            <person name="Kuo A."/>
            <person name="Drula E."/>
            <person name="Varga T."/>
            <person name="Kohler A."/>
            <person name="Feng B."/>
            <person name="Cao Y."/>
            <person name="Lipzen A."/>
            <person name="Daum C."/>
            <person name="Hundley H."/>
            <person name="Pangilinan J."/>
            <person name="Johnson J."/>
            <person name="Barry K."/>
            <person name="LaButti K."/>
            <person name="Ng V."/>
            <person name="Ahrendt S."/>
            <person name="Min B."/>
            <person name="Choi I.G."/>
            <person name="Park H."/>
            <person name="Plett J.M."/>
            <person name="Magnuson J."/>
            <person name="Spatafora J.W."/>
            <person name="Nagy L.G."/>
            <person name="Henrissat B."/>
            <person name="Grigoriev I.V."/>
            <person name="Yang Z.L."/>
            <person name="Xu J."/>
            <person name="Martin F.M."/>
        </authorList>
    </citation>
    <scope>NUCLEOTIDE SEQUENCE</scope>
    <source>
        <strain evidence="1">KUC20120723A-06</strain>
    </source>
</reference>
<proteinExistence type="predicted"/>
<gene>
    <name evidence="1" type="ORF">BV22DRAFT_1024006</name>
</gene>
<dbReference type="Proteomes" id="UP000790709">
    <property type="component" value="Unassembled WGS sequence"/>
</dbReference>
<accession>A0ACB8B0S9</accession>
<organism evidence="1 2">
    <name type="scientific">Leucogyrophana mollusca</name>
    <dbReference type="NCBI Taxonomy" id="85980"/>
    <lineage>
        <taxon>Eukaryota</taxon>
        <taxon>Fungi</taxon>
        <taxon>Dikarya</taxon>
        <taxon>Basidiomycota</taxon>
        <taxon>Agaricomycotina</taxon>
        <taxon>Agaricomycetes</taxon>
        <taxon>Agaricomycetidae</taxon>
        <taxon>Boletales</taxon>
        <taxon>Boletales incertae sedis</taxon>
        <taxon>Leucogyrophana</taxon>
    </lineage>
</organism>